<evidence type="ECO:0000313" key="3">
    <source>
        <dbReference type="Proteomes" id="UP000030428"/>
    </source>
</evidence>
<keyword evidence="1" id="KW-0472">Membrane</keyword>
<accession>A0A4E0QRZ1</accession>
<organism evidence="2 3">
    <name type="scientific">Candidatus Thiomargarita nelsonii</name>
    <dbReference type="NCBI Taxonomy" id="1003181"/>
    <lineage>
        <taxon>Bacteria</taxon>
        <taxon>Pseudomonadati</taxon>
        <taxon>Pseudomonadota</taxon>
        <taxon>Gammaproteobacteria</taxon>
        <taxon>Thiotrichales</taxon>
        <taxon>Thiotrichaceae</taxon>
        <taxon>Thiomargarita</taxon>
    </lineage>
</organism>
<evidence type="ECO:0000256" key="1">
    <source>
        <dbReference type="SAM" id="Phobius"/>
    </source>
</evidence>
<dbReference type="AlphaFoldDB" id="A0A4E0QRZ1"/>
<dbReference type="Proteomes" id="UP000030428">
    <property type="component" value="Unassembled WGS sequence"/>
</dbReference>
<feature type="transmembrane region" description="Helical" evidence="1">
    <location>
        <begin position="21"/>
        <end position="42"/>
    </location>
</feature>
<comment type="caution">
    <text evidence="2">The sequence shown here is derived from an EMBL/GenBank/DDBJ whole genome shotgun (WGS) entry which is preliminary data.</text>
</comment>
<dbReference type="EMBL" id="JSZA02000017">
    <property type="protein sequence ID" value="TGO03467.1"/>
    <property type="molecule type" value="Genomic_DNA"/>
</dbReference>
<keyword evidence="1" id="KW-0812">Transmembrane</keyword>
<reference evidence="2 3" key="1">
    <citation type="journal article" date="2016" name="Front. Microbiol.">
        <title>Single-Cell (Meta-)Genomics of a Dimorphic Candidatus Thiomargarita nelsonii Reveals Genomic Plasticity.</title>
        <authorList>
            <person name="Flood B.E."/>
            <person name="Fliss P."/>
            <person name="Jones D.S."/>
            <person name="Dick G.J."/>
            <person name="Jain S."/>
            <person name="Kaster A.K."/>
            <person name="Winkel M."/>
            <person name="Mussmann M."/>
            <person name="Bailey J."/>
        </authorList>
    </citation>
    <scope>NUCLEOTIDE SEQUENCE [LARGE SCALE GENOMIC DNA]</scope>
    <source>
        <strain evidence="2">Hydrate Ridge</strain>
    </source>
</reference>
<proteinExistence type="predicted"/>
<name>A0A4E0QRZ1_9GAMM</name>
<gene>
    <name evidence="2" type="ORF">PN36_06060</name>
</gene>
<evidence type="ECO:0000313" key="2">
    <source>
        <dbReference type="EMBL" id="TGO03467.1"/>
    </source>
</evidence>
<protein>
    <submittedName>
        <fullName evidence="2">Uncharacterized protein</fullName>
    </submittedName>
</protein>
<keyword evidence="3" id="KW-1185">Reference proteome</keyword>
<keyword evidence="1" id="KW-1133">Transmembrane helix</keyword>
<sequence length="254" mass="28224">MFDANCKQEVLKMYQRYFTQGLKTVFFSISVAVTLLFPPAILADNAKLELASGSLHLPLVEVVFPNGDVVCYQADLGLMSGSSTLAFSLSSAAPVDCGGEQGCQNPGTPSYNECQTRRLQGTWSFTYTDGSTTTTRIYVFTEVQENITSPSGYVLIGSNEEGDLVIFMYHPDEEVFSLTDLSTERFFMFDFVSEDTVTGCFFLLKDGLPASDCHEMTGTRTSDRIRAAKRVPIVDAAIYEMSKHLWMEMIDQMK</sequence>